<evidence type="ECO:0000256" key="4">
    <source>
        <dbReference type="ARBA" id="ARBA00022722"/>
    </source>
</evidence>
<evidence type="ECO:0000313" key="11">
    <source>
        <dbReference type="Proteomes" id="UP001235939"/>
    </source>
</evidence>
<dbReference type="PANTHER" id="PTHR37984">
    <property type="entry name" value="PROTEIN CBG26694"/>
    <property type="match status" value="1"/>
</dbReference>
<evidence type="ECO:0000256" key="2">
    <source>
        <dbReference type="ARBA" id="ARBA00022679"/>
    </source>
</evidence>
<evidence type="ECO:0000256" key="3">
    <source>
        <dbReference type="ARBA" id="ARBA00022695"/>
    </source>
</evidence>
<dbReference type="PANTHER" id="PTHR37984:SF9">
    <property type="entry name" value="INTEGRASE CATALYTIC DOMAIN-CONTAINING PROTEIN"/>
    <property type="match status" value="1"/>
</dbReference>
<dbReference type="Pfam" id="PF00078">
    <property type="entry name" value="RVT_1"/>
    <property type="match status" value="1"/>
</dbReference>
<reference evidence="10 11" key="1">
    <citation type="submission" date="2022-01" db="EMBL/GenBank/DDBJ databases">
        <title>A chromosomal length assembly of Cordylochernes scorpioides.</title>
        <authorList>
            <person name="Zeh D."/>
            <person name="Zeh J."/>
        </authorList>
    </citation>
    <scope>NUCLEOTIDE SEQUENCE [LARGE SCALE GENOMIC DNA]</scope>
    <source>
        <strain evidence="10">IN4F17</strain>
        <tissue evidence="10">Whole Body</tissue>
    </source>
</reference>
<dbReference type="SUPFAM" id="SSF56672">
    <property type="entry name" value="DNA/RNA polymerases"/>
    <property type="match status" value="1"/>
</dbReference>
<evidence type="ECO:0000259" key="9">
    <source>
        <dbReference type="Pfam" id="PF17917"/>
    </source>
</evidence>
<dbReference type="InterPro" id="IPR001969">
    <property type="entry name" value="Aspartic_peptidase_AS"/>
</dbReference>
<keyword evidence="4" id="KW-0540">Nuclease</keyword>
<dbReference type="InterPro" id="IPR000477">
    <property type="entry name" value="RT_dom"/>
</dbReference>
<dbReference type="InterPro" id="IPR043128">
    <property type="entry name" value="Rev_trsase/Diguanyl_cyclase"/>
</dbReference>
<organism evidence="10 11">
    <name type="scientific">Cordylochernes scorpioides</name>
    <dbReference type="NCBI Taxonomy" id="51811"/>
    <lineage>
        <taxon>Eukaryota</taxon>
        <taxon>Metazoa</taxon>
        <taxon>Ecdysozoa</taxon>
        <taxon>Arthropoda</taxon>
        <taxon>Chelicerata</taxon>
        <taxon>Arachnida</taxon>
        <taxon>Pseudoscorpiones</taxon>
        <taxon>Cheliferoidea</taxon>
        <taxon>Chernetidae</taxon>
        <taxon>Cordylochernes</taxon>
    </lineage>
</organism>
<dbReference type="InterPro" id="IPR050951">
    <property type="entry name" value="Retrovirus_Pol_polyprotein"/>
</dbReference>
<dbReference type="Gene3D" id="2.40.70.10">
    <property type="entry name" value="Acid Proteases"/>
    <property type="match status" value="1"/>
</dbReference>
<evidence type="ECO:0000256" key="6">
    <source>
        <dbReference type="ARBA" id="ARBA00022801"/>
    </source>
</evidence>
<proteinExistence type="predicted"/>
<gene>
    <name evidence="10" type="ORF">LAZ67_4003210</name>
</gene>
<dbReference type="EC" id="2.7.7.49" evidence="1"/>
<sequence>MWKKTEKIAIFLNSVGAEAQRQYYTLPKASTVTSLSEAIDLLRQRYVVKSRPWVIRMKFNDRRQLQGETITDYISALRALAKDCAYGSMEDELIRNRFIVGTKIKQLRDRLLMETTDLNLDQVVQLATQYEKAQEDNKMENDRRTEPNFRGRKKILTNFKCLRCGGKHKATSPDCSAKDVKCHQCLKVGHFKRYCLYKFLVKNITMAQCNQPIHQPSKLEMDLNVNGGTSNVFIKFLVDTGSSVSLILESLYTKYFEKFKLNPASVALKSYTQQAIDVLGDLPAKIKHGNTVVHTLLHVVRADSPILGLELFNKLGLSIKDGKVKQITESSKILETLPFAKDIEYKIFVDTSVPPVQQKLRRLPPALLDEVHKEIQRLVKMDINEPIVTSKWISPIVVSKKKYGSIRLCVDLREPNKALILDAYPIPLIETYYHPFTVAYHQIRLHPDSRYLTAFITHMGIYQFKRLPYGLSSAPSAFQRYLSELLMDIKGVSCYLDNIIIGGSSMEDHDKKLNQVLFRLREEEVLKFLGHIIDDNGVHLDEELMKVLALFCPKLPTVITTDASHSGIGCVVSQLSEKGEERIVACASRTLSDAERKYSIVEKEALACVWACEKFRRWVRGLKFTLRTDQFTLTTLLTTKGNNRAGLRIARWSARLMNFDYNIEYKKGRDNVLPDYLSRSSLSSHEDYDGEVELIESINQGMLAISEEEFLRECSLCPEIIALKEQLMKPWSNNESSQLNKYFRLRMDLSVQEDLILNEKGKILVPVSLRNKLLSFAHKLIKEWSELSKG</sequence>
<dbReference type="EMBL" id="CP092866">
    <property type="protein sequence ID" value="UYV66880.1"/>
    <property type="molecule type" value="Genomic_DNA"/>
</dbReference>
<evidence type="ECO:0000256" key="5">
    <source>
        <dbReference type="ARBA" id="ARBA00022759"/>
    </source>
</evidence>
<keyword evidence="2" id="KW-0808">Transferase</keyword>
<dbReference type="Proteomes" id="UP001235939">
    <property type="component" value="Chromosome 04"/>
</dbReference>
<accession>A0ABY6KDI3</accession>
<feature type="domain" description="Reverse transcriptase RNase H-like" evidence="9">
    <location>
        <begin position="553"/>
        <end position="659"/>
    </location>
</feature>
<dbReference type="SUPFAM" id="SSF50630">
    <property type="entry name" value="Acid proteases"/>
    <property type="match status" value="1"/>
</dbReference>
<dbReference type="InterPro" id="IPR043502">
    <property type="entry name" value="DNA/RNA_pol_sf"/>
</dbReference>
<keyword evidence="7" id="KW-0695">RNA-directed DNA polymerase</keyword>
<dbReference type="InterPro" id="IPR021109">
    <property type="entry name" value="Peptidase_aspartic_dom_sf"/>
</dbReference>
<keyword evidence="6" id="KW-0378">Hydrolase</keyword>
<dbReference type="Pfam" id="PF17917">
    <property type="entry name" value="RT_RNaseH"/>
    <property type="match status" value="1"/>
</dbReference>
<name>A0ABY6KDI3_9ARAC</name>
<dbReference type="Gene3D" id="3.10.10.10">
    <property type="entry name" value="HIV Type 1 Reverse Transcriptase, subunit A, domain 1"/>
    <property type="match status" value="1"/>
</dbReference>
<dbReference type="CDD" id="cd01647">
    <property type="entry name" value="RT_LTR"/>
    <property type="match status" value="1"/>
</dbReference>
<protein>
    <recommendedName>
        <fullName evidence="1">RNA-directed DNA polymerase</fullName>
        <ecNumber evidence="1">2.7.7.49</ecNumber>
    </recommendedName>
</protein>
<keyword evidence="11" id="KW-1185">Reference proteome</keyword>
<keyword evidence="5" id="KW-0255">Endonuclease</keyword>
<evidence type="ECO:0000256" key="1">
    <source>
        <dbReference type="ARBA" id="ARBA00012493"/>
    </source>
</evidence>
<keyword evidence="3" id="KW-0548">Nucleotidyltransferase</keyword>
<dbReference type="InterPro" id="IPR041373">
    <property type="entry name" value="RT_RNaseH"/>
</dbReference>
<dbReference type="CDD" id="cd09274">
    <property type="entry name" value="RNase_HI_RT_Ty3"/>
    <property type="match status" value="1"/>
</dbReference>
<feature type="domain" description="Reverse transcriptase" evidence="8">
    <location>
        <begin position="438"/>
        <end position="523"/>
    </location>
</feature>
<dbReference type="Gene3D" id="3.30.70.270">
    <property type="match status" value="1"/>
</dbReference>
<evidence type="ECO:0000259" key="8">
    <source>
        <dbReference type="Pfam" id="PF00078"/>
    </source>
</evidence>
<dbReference type="PROSITE" id="PS00141">
    <property type="entry name" value="ASP_PROTEASE"/>
    <property type="match status" value="1"/>
</dbReference>
<evidence type="ECO:0000256" key="7">
    <source>
        <dbReference type="ARBA" id="ARBA00022918"/>
    </source>
</evidence>
<evidence type="ECO:0000313" key="10">
    <source>
        <dbReference type="EMBL" id="UYV66880.1"/>
    </source>
</evidence>